<feature type="region of interest" description="Disordered" evidence="8">
    <location>
        <begin position="1"/>
        <end position="22"/>
    </location>
</feature>
<dbReference type="Gene3D" id="1.50.10.20">
    <property type="match status" value="2"/>
</dbReference>
<dbReference type="GO" id="GO:0005811">
    <property type="term" value="C:lipid droplet"/>
    <property type="evidence" value="ECO:0007669"/>
    <property type="project" value="InterPro"/>
</dbReference>
<dbReference type="PANTHER" id="PTHR11764:SF76">
    <property type="entry name" value="TERPENE CYCLASE_MUTASE FAMILY MEMBER"/>
    <property type="match status" value="1"/>
</dbReference>
<evidence type="ECO:0000256" key="5">
    <source>
        <dbReference type="ARBA" id="ARBA00023098"/>
    </source>
</evidence>
<evidence type="ECO:0000256" key="3">
    <source>
        <dbReference type="ARBA" id="ARBA00022737"/>
    </source>
</evidence>
<keyword evidence="4" id="KW-0752">Steroid biosynthesis</keyword>
<keyword evidence="6 7" id="KW-0413">Isomerase</keyword>
<dbReference type="SFLD" id="SFLDG01016">
    <property type="entry name" value="Prenyltransferase_Like_2"/>
    <property type="match status" value="1"/>
</dbReference>
<dbReference type="Pfam" id="PF13243">
    <property type="entry name" value="SQHop_cyclase_C"/>
    <property type="match status" value="1"/>
</dbReference>
<dbReference type="InterPro" id="IPR032697">
    <property type="entry name" value="SQ_cyclase_N"/>
</dbReference>
<protein>
    <recommendedName>
        <fullName evidence="7">Terpene cyclase/mutase family member</fullName>
        <ecNumber evidence="7">5.4.99.-</ecNumber>
    </recommendedName>
</protein>
<feature type="domain" description="Squalene cyclase N-terminal" evidence="10">
    <location>
        <begin position="87"/>
        <end position="375"/>
    </location>
</feature>
<evidence type="ECO:0000256" key="7">
    <source>
        <dbReference type="RuleBase" id="RU362003"/>
    </source>
</evidence>
<evidence type="ECO:0000256" key="6">
    <source>
        <dbReference type="ARBA" id="ARBA00023235"/>
    </source>
</evidence>
<evidence type="ECO:0000313" key="12">
    <source>
        <dbReference type="Proteomes" id="UP001309876"/>
    </source>
</evidence>
<accession>A0AAN7Y816</accession>
<dbReference type="PANTHER" id="PTHR11764">
    <property type="entry name" value="TERPENE CYCLASE/MUTASE FAMILY MEMBER"/>
    <property type="match status" value="1"/>
</dbReference>
<dbReference type="Proteomes" id="UP001309876">
    <property type="component" value="Unassembled WGS sequence"/>
</dbReference>
<sequence>MNGHASGQLNGHAQSSAANEQKMDYSKWRIKDENGRHTWHYLDSEEQIRQWPQDVSTKYFLGLPTEQPDLRPATRPSESIDNCLTFYSKLQMPSGHWACEYGGPLFLLPGLVITRYVCDVPTRPADAQAIKNYLFARQNKDGGWGLHVEGRSSVFGTAMNYTTIRLLGGSAEDPRMIRARGKLHELGGAVNGPHWAKFWLSLLGVMDWEIVNPVPPELWLLPDWVPIAPWRWWIHIRQVFLPMSFIWSRRYSKPLTPLTRALREELYTRPVDEINFASHRNSISPADNYHPKSWVLNVINFLLVWVWIPLLRTASIVEKAEAWTWKLVQMEDENTDYACLAPVNAPMNTVVCYLKEGPDSYSFRRHVERLNDYVWMNHEGMLMNGTNGVQVWDTSFTILAMAEAGVADNPKWRPMLTRALAFLDAHQIREEVKDREKCYRQQRKGAWPFSTATQGYTVSDCTSEGLRGTLLCQKVYNYPQLISDERLKDAVDVLLTMQNAHSGGFASYEPQRGSEYMELLNAAEVFGRIMVEYDYPECTTAVVTVLTLFQKFFPDYRSDEISHAKKRALKYIHDAQRADGSWYGSWGICFTYAAMFALESLASQGMTYSNSDASRRGCEFLISHLHPDGSGGWGESYTSCEDKVYRHQGEKSQVVQTAWACIALLAADYPDKEPVKKALQMIMSRQQSNGEWLQEAIEGVFNCSCMITYPNYKFYFPVRAMGMYVKKWGDEELLKR</sequence>
<dbReference type="EMBL" id="JAVRRJ010000002">
    <property type="protein sequence ID" value="KAK5088195.1"/>
    <property type="molecule type" value="Genomic_DNA"/>
</dbReference>
<keyword evidence="2" id="KW-0444">Lipid biosynthesis</keyword>
<feature type="compositionally biased region" description="Polar residues" evidence="8">
    <location>
        <begin position="1"/>
        <end position="19"/>
    </location>
</feature>
<evidence type="ECO:0000259" key="9">
    <source>
        <dbReference type="Pfam" id="PF13243"/>
    </source>
</evidence>
<dbReference type="InterPro" id="IPR002365">
    <property type="entry name" value="Terpene_synthase_CS"/>
</dbReference>
<dbReference type="NCBIfam" id="TIGR01787">
    <property type="entry name" value="squalene_cyclas"/>
    <property type="match status" value="1"/>
</dbReference>
<gene>
    <name evidence="11" type="ORF">LTR05_002412</name>
</gene>
<evidence type="ECO:0000256" key="1">
    <source>
        <dbReference type="ARBA" id="ARBA00009755"/>
    </source>
</evidence>
<comment type="caution">
    <text evidence="11">The sequence shown here is derived from an EMBL/GenBank/DDBJ whole genome shotgun (WGS) entry which is preliminary data.</text>
</comment>
<organism evidence="11 12">
    <name type="scientific">Lithohypha guttulata</name>
    <dbReference type="NCBI Taxonomy" id="1690604"/>
    <lineage>
        <taxon>Eukaryota</taxon>
        <taxon>Fungi</taxon>
        <taxon>Dikarya</taxon>
        <taxon>Ascomycota</taxon>
        <taxon>Pezizomycotina</taxon>
        <taxon>Eurotiomycetes</taxon>
        <taxon>Chaetothyriomycetidae</taxon>
        <taxon>Chaetothyriales</taxon>
        <taxon>Trichomeriaceae</taxon>
        <taxon>Lithohypha</taxon>
    </lineage>
</organism>
<dbReference type="Pfam" id="PF13249">
    <property type="entry name" value="SQHop_cyclase_N"/>
    <property type="match status" value="1"/>
</dbReference>
<feature type="domain" description="Squalene cyclase C-terminal" evidence="9">
    <location>
        <begin position="391"/>
        <end position="725"/>
    </location>
</feature>
<dbReference type="SUPFAM" id="SSF48239">
    <property type="entry name" value="Terpenoid cyclases/Protein prenyltransferases"/>
    <property type="match status" value="2"/>
</dbReference>
<name>A0AAN7Y816_9EURO</name>
<dbReference type="EC" id="5.4.99.-" evidence="7"/>
<dbReference type="GO" id="GO:0000250">
    <property type="term" value="F:lanosterol synthase activity"/>
    <property type="evidence" value="ECO:0007669"/>
    <property type="project" value="UniProtKB-ARBA"/>
</dbReference>
<comment type="similarity">
    <text evidence="1 7">Belongs to the terpene cyclase/mutase family.</text>
</comment>
<dbReference type="InterPro" id="IPR032696">
    <property type="entry name" value="SQ_cyclase_C"/>
</dbReference>
<dbReference type="GO" id="GO:0016104">
    <property type="term" value="P:triterpenoid biosynthetic process"/>
    <property type="evidence" value="ECO:0007669"/>
    <property type="project" value="InterPro"/>
</dbReference>
<dbReference type="CDD" id="cd02892">
    <property type="entry name" value="SQCY_1"/>
    <property type="match status" value="1"/>
</dbReference>
<evidence type="ECO:0000313" key="11">
    <source>
        <dbReference type="EMBL" id="KAK5088195.1"/>
    </source>
</evidence>
<dbReference type="AlphaFoldDB" id="A0AAN7Y816"/>
<dbReference type="PROSITE" id="PS01074">
    <property type="entry name" value="TERPENE_SYNTHASES"/>
    <property type="match status" value="1"/>
</dbReference>
<dbReference type="InterPro" id="IPR018333">
    <property type="entry name" value="Squalene_cyclase"/>
</dbReference>
<reference evidence="11 12" key="1">
    <citation type="submission" date="2023-08" db="EMBL/GenBank/DDBJ databases">
        <title>Black Yeasts Isolated from many extreme environments.</title>
        <authorList>
            <person name="Coleine C."/>
            <person name="Stajich J.E."/>
            <person name="Selbmann L."/>
        </authorList>
    </citation>
    <scope>NUCLEOTIDE SEQUENCE [LARGE SCALE GENOMIC DNA]</scope>
    <source>
        <strain evidence="11 12">CCFEE 5910</strain>
    </source>
</reference>
<dbReference type="InterPro" id="IPR008930">
    <property type="entry name" value="Terpenoid_cyclase/PrenylTrfase"/>
</dbReference>
<keyword evidence="12" id="KW-1185">Reference proteome</keyword>
<evidence type="ECO:0000256" key="2">
    <source>
        <dbReference type="ARBA" id="ARBA00022516"/>
    </source>
</evidence>
<proteinExistence type="inferred from homology"/>
<keyword evidence="5" id="KW-0443">Lipid metabolism</keyword>
<dbReference type="Gene3D" id="6.20.120.20">
    <property type="match status" value="1"/>
</dbReference>
<dbReference type="FunFam" id="1.50.10.20:FF:000003">
    <property type="entry name" value="Terpene cyclase/mutase family member"/>
    <property type="match status" value="1"/>
</dbReference>
<evidence type="ECO:0000259" key="10">
    <source>
        <dbReference type="Pfam" id="PF13249"/>
    </source>
</evidence>
<keyword evidence="3" id="KW-0677">Repeat</keyword>
<dbReference type="GO" id="GO:0006696">
    <property type="term" value="P:ergosterol biosynthetic process"/>
    <property type="evidence" value="ECO:0007669"/>
    <property type="project" value="TreeGrafter"/>
</dbReference>
<evidence type="ECO:0000256" key="8">
    <source>
        <dbReference type="SAM" id="MobiDB-lite"/>
    </source>
</evidence>
<evidence type="ECO:0000256" key="4">
    <source>
        <dbReference type="ARBA" id="ARBA00022955"/>
    </source>
</evidence>